<reference evidence="1" key="1">
    <citation type="submission" date="2014-09" db="EMBL/GenBank/DDBJ databases">
        <authorList>
            <person name="Magalhaes I.L.F."/>
            <person name="Oliveira U."/>
            <person name="Santos F.R."/>
            <person name="Vidigal T.H.D.A."/>
            <person name="Brescovit A.D."/>
            <person name="Santos A.J."/>
        </authorList>
    </citation>
    <scope>NUCLEOTIDE SEQUENCE</scope>
    <source>
        <tissue evidence="1">Shoot tissue taken approximately 20 cm above the soil surface</tissue>
    </source>
</reference>
<protein>
    <submittedName>
        <fullName evidence="1">Uncharacterized protein</fullName>
    </submittedName>
</protein>
<sequence>MPCFESHNQVHDSIYNSCISIMILHSFKNYFLLSSKKC</sequence>
<dbReference type="AlphaFoldDB" id="A0A0A8ZNR7"/>
<name>A0A0A8ZNR7_ARUDO</name>
<reference evidence="1" key="2">
    <citation type="journal article" date="2015" name="Data Brief">
        <title>Shoot transcriptome of the giant reed, Arundo donax.</title>
        <authorList>
            <person name="Barrero R.A."/>
            <person name="Guerrero F.D."/>
            <person name="Moolhuijzen P."/>
            <person name="Goolsby J.A."/>
            <person name="Tidwell J."/>
            <person name="Bellgard S.E."/>
            <person name="Bellgard M.I."/>
        </authorList>
    </citation>
    <scope>NUCLEOTIDE SEQUENCE</scope>
    <source>
        <tissue evidence="1">Shoot tissue taken approximately 20 cm above the soil surface</tissue>
    </source>
</reference>
<evidence type="ECO:0000313" key="1">
    <source>
        <dbReference type="EMBL" id="JAD40441.1"/>
    </source>
</evidence>
<accession>A0A0A8ZNR7</accession>
<organism evidence="1">
    <name type="scientific">Arundo donax</name>
    <name type="common">Giant reed</name>
    <name type="synonym">Donax arundinaceus</name>
    <dbReference type="NCBI Taxonomy" id="35708"/>
    <lineage>
        <taxon>Eukaryota</taxon>
        <taxon>Viridiplantae</taxon>
        <taxon>Streptophyta</taxon>
        <taxon>Embryophyta</taxon>
        <taxon>Tracheophyta</taxon>
        <taxon>Spermatophyta</taxon>
        <taxon>Magnoliopsida</taxon>
        <taxon>Liliopsida</taxon>
        <taxon>Poales</taxon>
        <taxon>Poaceae</taxon>
        <taxon>PACMAD clade</taxon>
        <taxon>Arundinoideae</taxon>
        <taxon>Arundineae</taxon>
        <taxon>Arundo</taxon>
    </lineage>
</organism>
<dbReference type="EMBL" id="GBRH01257454">
    <property type="protein sequence ID" value="JAD40441.1"/>
    <property type="molecule type" value="Transcribed_RNA"/>
</dbReference>
<proteinExistence type="predicted"/>